<name>A0A7S4A5A6_9STRA</name>
<gene>
    <name evidence="2" type="ORF">PCAL00307_LOCUS18784</name>
</gene>
<reference evidence="2" key="1">
    <citation type="submission" date="2021-01" db="EMBL/GenBank/DDBJ databases">
        <authorList>
            <person name="Corre E."/>
            <person name="Pelletier E."/>
            <person name="Niang G."/>
            <person name="Scheremetjew M."/>
            <person name="Finn R."/>
            <person name="Kale V."/>
            <person name="Holt S."/>
            <person name="Cochrane G."/>
            <person name="Meng A."/>
            <person name="Brown T."/>
            <person name="Cohen L."/>
        </authorList>
    </citation>
    <scope>NUCLEOTIDE SEQUENCE</scope>
    <source>
        <strain evidence="2">CCMP1756</strain>
    </source>
</reference>
<evidence type="ECO:0000313" key="2">
    <source>
        <dbReference type="EMBL" id="CAE0703337.1"/>
    </source>
</evidence>
<dbReference type="EMBL" id="HBIW01021774">
    <property type="protein sequence ID" value="CAE0703337.1"/>
    <property type="molecule type" value="Transcribed_RNA"/>
</dbReference>
<organism evidence="2">
    <name type="scientific">Pelagomonas calceolata</name>
    <dbReference type="NCBI Taxonomy" id="35677"/>
    <lineage>
        <taxon>Eukaryota</taxon>
        <taxon>Sar</taxon>
        <taxon>Stramenopiles</taxon>
        <taxon>Ochrophyta</taxon>
        <taxon>Pelagophyceae</taxon>
        <taxon>Pelagomonadales</taxon>
        <taxon>Pelagomonadaceae</taxon>
        <taxon>Pelagomonas</taxon>
    </lineage>
</organism>
<feature type="compositionally biased region" description="Low complexity" evidence="1">
    <location>
        <begin position="103"/>
        <end position="114"/>
    </location>
</feature>
<proteinExistence type="predicted"/>
<accession>A0A7S4A5A6</accession>
<dbReference type="AlphaFoldDB" id="A0A7S4A5A6"/>
<protein>
    <submittedName>
        <fullName evidence="2">Uncharacterized protein</fullName>
    </submittedName>
</protein>
<evidence type="ECO:0000256" key="1">
    <source>
        <dbReference type="SAM" id="MobiDB-lite"/>
    </source>
</evidence>
<sequence>MRAAHRAVLVAAAVGVELRNHGCPNLRFLNHTGLNVTCVRLARPHRAKRCLLDGVAALARSWRSSSMLQVGAHLAFGNANDPFKRLALDVINHTVLASRSQASTGTSRRSSPRTQTRRTASRS</sequence>
<feature type="region of interest" description="Disordered" evidence="1">
    <location>
        <begin position="99"/>
        <end position="123"/>
    </location>
</feature>